<reference evidence="2" key="2">
    <citation type="journal article" date="2023" name="Int. J. Mol. Sci.">
        <title>De Novo Assembly and Annotation of 11 Diverse Shrub Willow (Salix) Genomes Reveals Novel Gene Organization in Sex-Linked Regions.</title>
        <authorList>
            <person name="Hyden B."/>
            <person name="Feng K."/>
            <person name="Yates T.B."/>
            <person name="Jawdy S."/>
            <person name="Cereghino C."/>
            <person name="Smart L.B."/>
            <person name="Muchero W."/>
        </authorList>
    </citation>
    <scope>NUCLEOTIDE SEQUENCE</scope>
    <source>
        <tissue evidence="2">Shoot tip</tissue>
    </source>
</reference>
<evidence type="ECO:0000313" key="3">
    <source>
        <dbReference type="Proteomes" id="UP001141253"/>
    </source>
</evidence>
<organism evidence="2 3">
    <name type="scientific">Salix suchowensis</name>
    <dbReference type="NCBI Taxonomy" id="1278906"/>
    <lineage>
        <taxon>Eukaryota</taxon>
        <taxon>Viridiplantae</taxon>
        <taxon>Streptophyta</taxon>
        <taxon>Embryophyta</taxon>
        <taxon>Tracheophyta</taxon>
        <taxon>Spermatophyta</taxon>
        <taxon>Magnoliopsida</taxon>
        <taxon>eudicotyledons</taxon>
        <taxon>Gunneridae</taxon>
        <taxon>Pentapetalae</taxon>
        <taxon>rosids</taxon>
        <taxon>fabids</taxon>
        <taxon>Malpighiales</taxon>
        <taxon>Salicaceae</taxon>
        <taxon>Saliceae</taxon>
        <taxon>Salix</taxon>
    </lineage>
</organism>
<feature type="compositionally biased region" description="Low complexity" evidence="1">
    <location>
        <begin position="64"/>
        <end position="74"/>
    </location>
</feature>
<accession>A0ABQ9B8F4</accession>
<keyword evidence="3" id="KW-1185">Reference proteome</keyword>
<gene>
    <name evidence="2" type="ORF">OIU77_000916</name>
</gene>
<feature type="region of interest" description="Disordered" evidence="1">
    <location>
        <begin position="48"/>
        <end position="116"/>
    </location>
</feature>
<proteinExistence type="predicted"/>
<name>A0ABQ9B8F4_9ROSI</name>
<evidence type="ECO:0000256" key="1">
    <source>
        <dbReference type="SAM" id="MobiDB-lite"/>
    </source>
</evidence>
<sequence length="116" mass="12637">MTETFSFLDEVRPEFGNTAFDGDDLFAIFESLDSTVTDFPPVSTPLQEAVVTSKESEETRQLTSQKSSSSNASQDSDETTNELETSPKSKRQKISAPAAATASSDEQDVRWAAPHV</sequence>
<reference evidence="2" key="1">
    <citation type="submission" date="2022-10" db="EMBL/GenBank/DDBJ databases">
        <authorList>
            <person name="Hyden B.L."/>
            <person name="Feng K."/>
            <person name="Yates T."/>
            <person name="Jawdy S."/>
            <person name="Smart L.B."/>
            <person name="Muchero W."/>
        </authorList>
    </citation>
    <scope>NUCLEOTIDE SEQUENCE</scope>
    <source>
        <tissue evidence="2">Shoot tip</tissue>
    </source>
</reference>
<dbReference type="Proteomes" id="UP001141253">
    <property type="component" value="Chromosome 12"/>
</dbReference>
<protein>
    <submittedName>
        <fullName evidence="2">Uncharacterized protein</fullName>
    </submittedName>
</protein>
<comment type="caution">
    <text evidence="2">The sequence shown here is derived from an EMBL/GenBank/DDBJ whole genome shotgun (WGS) entry which is preliminary data.</text>
</comment>
<evidence type="ECO:0000313" key="2">
    <source>
        <dbReference type="EMBL" id="KAJ6376040.1"/>
    </source>
</evidence>
<dbReference type="EMBL" id="JAPFFI010000010">
    <property type="protein sequence ID" value="KAJ6376040.1"/>
    <property type="molecule type" value="Genomic_DNA"/>
</dbReference>